<keyword evidence="3" id="KW-1185">Reference proteome</keyword>
<sequence>MKLDSNSSLEITLLYSDSNVEDTFYNLSDPHNPQLVIIDLGFERSTAPTAIHSVVHQTVNLSEDEIQQYVTALPPRKKQKMQSKKLRDFENDNIEAGDVDIEDFDMLSWKQYTPAFAVDASGELVNDFSSRTGKKKQYNSSDDLMYYGFHSIGHQTSSAVPRFTGGKHPSSIIKSSNGKPATKHASPNLKADFVPNPALMEAIIAQFSPSYVADYLKCLIKNT</sequence>
<feature type="region of interest" description="Disordered" evidence="1">
    <location>
        <begin position="163"/>
        <end position="188"/>
    </location>
</feature>
<dbReference type="AlphaFoldDB" id="A0A2H3CJA3"/>
<name>A0A2H3CJA3_9AGAR</name>
<organism evidence="2 3">
    <name type="scientific">Armillaria solidipes</name>
    <dbReference type="NCBI Taxonomy" id="1076256"/>
    <lineage>
        <taxon>Eukaryota</taxon>
        <taxon>Fungi</taxon>
        <taxon>Dikarya</taxon>
        <taxon>Basidiomycota</taxon>
        <taxon>Agaricomycotina</taxon>
        <taxon>Agaricomycetes</taxon>
        <taxon>Agaricomycetidae</taxon>
        <taxon>Agaricales</taxon>
        <taxon>Marasmiineae</taxon>
        <taxon>Physalacriaceae</taxon>
        <taxon>Armillaria</taxon>
    </lineage>
</organism>
<dbReference type="EMBL" id="KZ293417">
    <property type="protein sequence ID" value="PBK75396.1"/>
    <property type="molecule type" value="Genomic_DNA"/>
</dbReference>
<gene>
    <name evidence="2" type="ORF">ARMSODRAFT_1012854</name>
</gene>
<dbReference type="Proteomes" id="UP000218334">
    <property type="component" value="Unassembled WGS sequence"/>
</dbReference>
<protein>
    <submittedName>
        <fullName evidence="2">Uncharacterized protein</fullName>
    </submittedName>
</protein>
<proteinExistence type="predicted"/>
<reference evidence="3" key="1">
    <citation type="journal article" date="2017" name="Nat. Ecol. Evol.">
        <title>Genome expansion and lineage-specific genetic innovations in the forest pathogenic fungi Armillaria.</title>
        <authorList>
            <person name="Sipos G."/>
            <person name="Prasanna A.N."/>
            <person name="Walter M.C."/>
            <person name="O'Connor E."/>
            <person name="Balint B."/>
            <person name="Krizsan K."/>
            <person name="Kiss B."/>
            <person name="Hess J."/>
            <person name="Varga T."/>
            <person name="Slot J."/>
            <person name="Riley R."/>
            <person name="Boka B."/>
            <person name="Rigling D."/>
            <person name="Barry K."/>
            <person name="Lee J."/>
            <person name="Mihaltcheva S."/>
            <person name="LaButti K."/>
            <person name="Lipzen A."/>
            <person name="Waldron R."/>
            <person name="Moloney N.M."/>
            <person name="Sperisen C."/>
            <person name="Kredics L."/>
            <person name="Vagvoelgyi C."/>
            <person name="Patrignani A."/>
            <person name="Fitzpatrick D."/>
            <person name="Nagy I."/>
            <person name="Doyle S."/>
            <person name="Anderson J.B."/>
            <person name="Grigoriev I.V."/>
            <person name="Gueldener U."/>
            <person name="Muensterkoetter M."/>
            <person name="Nagy L.G."/>
        </authorList>
    </citation>
    <scope>NUCLEOTIDE SEQUENCE [LARGE SCALE GENOMIC DNA]</scope>
    <source>
        <strain evidence="3">28-4</strain>
    </source>
</reference>
<accession>A0A2H3CJA3</accession>
<evidence type="ECO:0000256" key="1">
    <source>
        <dbReference type="SAM" id="MobiDB-lite"/>
    </source>
</evidence>
<evidence type="ECO:0000313" key="3">
    <source>
        <dbReference type="Proteomes" id="UP000218334"/>
    </source>
</evidence>
<evidence type="ECO:0000313" key="2">
    <source>
        <dbReference type="EMBL" id="PBK75396.1"/>
    </source>
</evidence>